<dbReference type="eggNOG" id="ENOG502SG6N">
    <property type="taxonomic scope" value="Eukaryota"/>
</dbReference>
<name>T1IBM5_RHOPR</name>
<keyword evidence="2" id="KW-1185">Reference proteome</keyword>
<dbReference type="InParanoid" id="T1IBM5"/>
<protein>
    <submittedName>
        <fullName evidence="1">Uncharacterized protein</fullName>
    </submittedName>
</protein>
<dbReference type="VEuPathDB" id="VectorBase:RPRC013695"/>
<evidence type="ECO:0000313" key="1">
    <source>
        <dbReference type="EnsemblMetazoa" id="RPRC013695-PA"/>
    </source>
</evidence>
<dbReference type="Proteomes" id="UP000015103">
    <property type="component" value="Unassembled WGS sequence"/>
</dbReference>
<evidence type="ECO:0000313" key="2">
    <source>
        <dbReference type="Proteomes" id="UP000015103"/>
    </source>
</evidence>
<dbReference type="EnsemblMetazoa" id="RPRC013695-RA">
    <property type="protein sequence ID" value="RPRC013695-PA"/>
    <property type="gene ID" value="RPRC013695"/>
</dbReference>
<sequence>MVKQNKEGYSVKVIESLYSQIPAFTDVFDEDTFYIFVICFVISTLVLVLIISRFVTLKPIDWLSLILFIFLNEDMKTGDVEQGYGRV</sequence>
<dbReference type="HOGENOM" id="CLU_190941_0_0_1"/>
<accession>T1IBM5</accession>
<organism evidence="1 2">
    <name type="scientific">Rhodnius prolixus</name>
    <name type="common">Triatomid bug</name>
    <dbReference type="NCBI Taxonomy" id="13249"/>
    <lineage>
        <taxon>Eukaryota</taxon>
        <taxon>Metazoa</taxon>
        <taxon>Ecdysozoa</taxon>
        <taxon>Arthropoda</taxon>
        <taxon>Hexapoda</taxon>
        <taxon>Insecta</taxon>
        <taxon>Pterygota</taxon>
        <taxon>Neoptera</taxon>
        <taxon>Paraneoptera</taxon>
        <taxon>Hemiptera</taxon>
        <taxon>Heteroptera</taxon>
        <taxon>Panheteroptera</taxon>
        <taxon>Cimicomorpha</taxon>
        <taxon>Reduviidae</taxon>
        <taxon>Triatominae</taxon>
        <taxon>Rhodnius</taxon>
    </lineage>
</organism>
<dbReference type="EMBL" id="ACPB03013746">
    <property type="status" value="NOT_ANNOTATED_CDS"/>
    <property type="molecule type" value="Genomic_DNA"/>
</dbReference>
<dbReference type="EMBL" id="ACPB03013747">
    <property type="status" value="NOT_ANNOTATED_CDS"/>
    <property type="molecule type" value="Genomic_DNA"/>
</dbReference>
<dbReference type="STRING" id="13249.T1IBM5"/>
<reference evidence="1" key="1">
    <citation type="submission" date="2015-05" db="UniProtKB">
        <authorList>
            <consortium name="EnsemblMetazoa"/>
        </authorList>
    </citation>
    <scope>IDENTIFICATION</scope>
</reference>
<proteinExistence type="predicted"/>
<dbReference type="AlphaFoldDB" id="T1IBM5"/>